<accession>A0A4S2D387</accession>
<dbReference type="EMBL" id="SRYO01000007">
    <property type="protein sequence ID" value="TGY35535.1"/>
    <property type="molecule type" value="Genomic_DNA"/>
</dbReference>
<keyword evidence="2" id="KW-1133">Transmembrane helix</keyword>
<keyword evidence="2" id="KW-0472">Membrane</keyword>
<evidence type="ECO:0000256" key="1">
    <source>
        <dbReference type="SAM" id="MobiDB-lite"/>
    </source>
</evidence>
<organism evidence="3 4">
    <name type="scientific">Microbacterium laevaniformans</name>
    <dbReference type="NCBI Taxonomy" id="36807"/>
    <lineage>
        <taxon>Bacteria</taxon>
        <taxon>Bacillati</taxon>
        <taxon>Actinomycetota</taxon>
        <taxon>Actinomycetes</taxon>
        <taxon>Micrococcales</taxon>
        <taxon>Microbacteriaceae</taxon>
        <taxon>Microbacterium</taxon>
    </lineage>
</organism>
<feature type="transmembrane region" description="Helical" evidence="2">
    <location>
        <begin position="115"/>
        <end position="134"/>
    </location>
</feature>
<feature type="region of interest" description="Disordered" evidence="1">
    <location>
        <begin position="216"/>
        <end position="235"/>
    </location>
</feature>
<feature type="compositionally biased region" description="Polar residues" evidence="1">
    <location>
        <begin position="222"/>
        <end position="232"/>
    </location>
</feature>
<gene>
    <name evidence="3" type="ORF">E5344_11025</name>
</gene>
<dbReference type="RefSeq" id="WP_135949663.1">
    <property type="nucleotide sequence ID" value="NZ_CP158846.1"/>
</dbReference>
<dbReference type="Proteomes" id="UP000309893">
    <property type="component" value="Unassembled WGS sequence"/>
</dbReference>
<dbReference type="InterPro" id="IPR036890">
    <property type="entry name" value="HATPase_C_sf"/>
</dbReference>
<evidence type="ECO:0008006" key="5">
    <source>
        <dbReference type="Google" id="ProtNLM"/>
    </source>
</evidence>
<feature type="transmembrane region" description="Helical" evidence="2">
    <location>
        <begin position="272"/>
        <end position="292"/>
    </location>
</feature>
<dbReference type="OrthoDB" id="5043518at2"/>
<feature type="transmembrane region" description="Helical" evidence="2">
    <location>
        <begin position="247"/>
        <end position="266"/>
    </location>
</feature>
<proteinExistence type="predicted"/>
<feature type="transmembrane region" description="Helical" evidence="2">
    <location>
        <begin position="74"/>
        <end position="95"/>
    </location>
</feature>
<evidence type="ECO:0000313" key="4">
    <source>
        <dbReference type="Proteomes" id="UP000309893"/>
    </source>
</evidence>
<keyword evidence="2" id="KW-0812">Transmembrane</keyword>
<protein>
    <recommendedName>
        <fullName evidence="5">Signal transduction histidine kinase</fullName>
    </recommendedName>
</protein>
<comment type="caution">
    <text evidence="3">The sequence shown here is derived from an EMBL/GenBank/DDBJ whole genome shotgun (WGS) entry which is preliminary data.</text>
</comment>
<evidence type="ECO:0000313" key="3">
    <source>
        <dbReference type="EMBL" id="TGY35535.1"/>
    </source>
</evidence>
<feature type="transmembrane region" description="Helical" evidence="2">
    <location>
        <begin position="21"/>
        <end position="39"/>
    </location>
</feature>
<sequence>MRRFSASIGRVVADGRFLSPWSLAATFPLSMTIMAPVGAGVDVAALVPATLATTACFVLALGALALLERRLTAPLVRAVVVLVGVVACAALRPLVQDGWAALWSLPVPAAAQLPFRIATNVVVWPVVLAMIAVLENAVHTLRRTNALLREVAAELAAAPDRAVVIDRDARREVDAAASALGRAIERWDPAAGPGGVRALGAEDFRTWSHRLQRMADDAPTSAAPQESATTADVPTRRHSLTLPPFRLPPRGAVAIVYIACTLPYALRTTGPGALIAGLGAVVAVTGLVDHVARRRAFARSARRAATVYLLGAAIGGVALSALTTISGHRGLITLLPAVDYVAFALAAGLCAGAVQRLRREQRRLSGTITRAQRASREGIGPVREGLRRTAELLHRDGQGACVQFALTHPQPSAAESAALRDDLIALVRRLASTYTDADPGADAAALRALLATWGRVIALRTTLDPRALDALDAHPRLARDVYDVIAEGLLNAVKHSDEKRADVAVDIVATGAGSRLRARVRSRGRTAADAELRPASHVRDLGARLRADGRDTVLEASFALPTGAAVVSAEHPEKQAAPPS</sequence>
<evidence type="ECO:0000256" key="2">
    <source>
        <dbReference type="SAM" id="Phobius"/>
    </source>
</evidence>
<name>A0A4S2D387_9MICO</name>
<feature type="transmembrane region" description="Helical" evidence="2">
    <location>
        <begin position="45"/>
        <end position="67"/>
    </location>
</feature>
<dbReference type="AlphaFoldDB" id="A0A4S2D387"/>
<dbReference type="Gene3D" id="3.30.565.10">
    <property type="entry name" value="Histidine kinase-like ATPase, C-terminal domain"/>
    <property type="match status" value="1"/>
</dbReference>
<reference evidence="3 4" key="1">
    <citation type="submission" date="2019-04" db="EMBL/GenBank/DDBJ databases">
        <title>Microbes associate with the intestines of laboratory mice.</title>
        <authorList>
            <person name="Navarre W."/>
            <person name="Wong E."/>
            <person name="Huang K."/>
            <person name="Tropini C."/>
            <person name="Ng K."/>
            <person name="Yu B."/>
        </authorList>
    </citation>
    <scope>NUCLEOTIDE SEQUENCE [LARGE SCALE GENOMIC DNA]</scope>
    <source>
        <strain evidence="3 4">NM46_B2-13</strain>
    </source>
</reference>
<feature type="transmembrane region" description="Helical" evidence="2">
    <location>
        <begin position="304"/>
        <end position="325"/>
    </location>
</feature>
<feature type="transmembrane region" description="Helical" evidence="2">
    <location>
        <begin position="331"/>
        <end position="354"/>
    </location>
</feature>